<accession>A0ABD0YJ92</accession>
<dbReference type="PRINTS" id="PR00792">
    <property type="entry name" value="PEPSIN"/>
</dbReference>
<dbReference type="Pfam" id="PF00026">
    <property type="entry name" value="Asp"/>
    <property type="match status" value="1"/>
</dbReference>
<dbReference type="SUPFAM" id="SSF50630">
    <property type="entry name" value="Acid proteases"/>
    <property type="match status" value="1"/>
</dbReference>
<feature type="active site" evidence="5">
    <location>
        <position position="248"/>
    </location>
</feature>
<dbReference type="PROSITE" id="PS51767">
    <property type="entry name" value="PEPTIDASE_A1"/>
    <property type="match status" value="1"/>
</dbReference>
<evidence type="ECO:0000256" key="5">
    <source>
        <dbReference type="PIRSR" id="PIRSR601461-1"/>
    </source>
</evidence>
<comment type="caution">
    <text evidence="8">The sequence shown here is derived from an EMBL/GenBank/DDBJ whole genome shotgun (WGS) entry which is preliminary data.</text>
</comment>
<dbReference type="FunFam" id="2.40.70.10:FF:000115">
    <property type="entry name" value="Lysosomal aspartic protease"/>
    <property type="match status" value="1"/>
</dbReference>
<dbReference type="EMBL" id="JBFDAA010000006">
    <property type="protein sequence ID" value="KAL1131340.1"/>
    <property type="molecule type" value="Genomic_DNA"/>
</dbReference>
<evidence type="ECO:0000313" key="9">
    <source>
        <dbReference type="Proteomes" id="UP001558652"/>
    </source>
</evidence>
<evidence type="ECO:0000256" key="1">
    <source>
        <dbReference type="ARBA" id="ARBA00007447"/>
    </source>
</evidence>
<dbReference type="Gene3D" id="2.40.70.10">
    <property type="entry name" value="Acid Proteases"/>
    <property type="match status" value="2"/>
</dbReference>
<comment type="similarity">
    <text evidence="1">Belongs to the peptidase A1 family.</text>
</comment>
<keyword evidence="3" id="KW-0064">Aspartyl protease</keyword>
<feature type="active site" evidence="5">
    <location>
        <position position="61"/>
    </location>
</feature>
<dbReference type="GO" id="GO:0004190">
    <property type="term" value="F:aspartic-type endopeptidase activity"/>
    <property type="evidence" value="ECO:0007669"/>
    <property type="project" value="UniProtKB-KW"/>
</dbReference>
<feature type="disulfide bond" evidence="6">
    <location>
        <begin position="74"/>
        <end position="81"/>
    </location>
</feature>
<dbReference type="PANTHER" id="PTHR47966:SF51">
    <property type="entry name" value="BETA-SITE APP-CLEAVING ENZYME, ISOFORM A-RELATED"/>
    <property type="match status" value="1"/>
</dbReference>
<keyword evidence="9" id="KW-1185">Reference proteome</keyword>
<sequence>MKSPLQTMAHMNIHPSKVEALLMKEQKTSNTSVPLYKFLDMEFYGNVMVGSPGQNFKVIFDTAWANSWIPSSLCSSFDIACEIHNQYNAAQSNTHFDNGTTIVIPLGGYNLTGRLSTDMVHIGKINITDQTFAEMSYVPWAFVFSKADGVFGLAFDSYAIDNVTPFFYNMLKQKTVQKPIFSFYMNRDPSSKRAGTLFFGGVEERHYTGNFTFAKITKKGYWQFRMDSLKVKGYNMTFCRGGCDVIADTSTNAILGPDNEISLLNQKIGAKKFFFGRYVVSIKPFEVQD</sequence>
<evidence type="ECO:0000256" key="4">
    <source>
        <dbReference type="ARBA" id="ARBA00022801"/>
    </source>
</evidence>
<evidence type="ECO:0000256" key="6">
    <source>
        <dbReference type="PIRSR" id="PIRSR601461-2"/>
    </source>
</evidence>
<dbReference type="InterPro" id="IPR021109">
    <property type="entry name" value="Peptidase_aspartic_dom_sf"/>
</dbReference>
<gene>
    <name evidence="8" type="ORF">AAG570_010958</name>
</gene>
<dbReference type="PANTHER" id="PTHR47966">
    <property type="entry name" value="BETA-SITE APP-CLEAVING ENZYME, ISOFORM A-RELATED"/>
    <property type="match status" value="1"/>
</dbReference>
<evidence type="ECO:0000259" key="7">
    <source>
        <dbReference type="PROSITE" id="PS51767"/>
    </source>
</evidence>
<evidence type="ECO:0000256" key="3">
    <source>
        <dbReference type="ARBA" id="ARBA00022750"/>
    </source>
</evidence>
<keyword evidence="4" id="KW-0378">Hydrolase</keyword>
<keyword evidence="6" id="KW-1015">Disulfide bond</keyword>
<feature type="disulfide bond" evidence="6">
    <location>
        <begin position="239"/>
        <end position="243"/>
    </location>
</feature>
<dbReference type="GO" id="GO:0006508">
    <property type="term" value="P:proteolysis"/>
    <property type="evidence" value="ECO:0007669"/>
    <property type="project" value="UniProtKB-KW"/>
</dbReference>
<reference evidence="8 9" key="1">
    <citation type="submission" date="2024-07" db="EMBL/GenBank/DDBJ databases">
        <title>Chromosome-level genome assembly of the water stick insect Ranatra chinensis (Heteroptera: Nepidae).</title>
        <authorList>
            <person name="Liu X."/>
        </authorList>
    </citation>
    <scope>NUCLEOTIDE SEQUENCE [LARGE SCALE GENOMIC DNA]</scope>
    <source>
        <strain evidence="8">Cailab_2021Rc</strain>
        <tissue evidence="8">Muscle</tissue>
    </source>
</reference>
<keyword evidence="2" id="KW-0645">Protease</keyword>
<proteinExistence type="inferred from homology"/>
<evidence type="ECO:0000313" key="8">
    <source>
        <dbReference type="EMBL" id="KAL1131340.1"/>
    </source>
</evidence>
<protein>
    <recommendedName>
        <fullName evidence="7">Peptidase A1 domain-containing protein</fullName>
    </recommendedName>
</protein>
<evidence type="ECO:0000256" key="2">
    <source>
        <dbReference type="ARBA" id="ARBA00022670"/>
    </source>
</evidence>
<dbReference type="InterPro" id="IPR001461">
    <property type="entry name" value="Aspartic_peptidase_A1"/>
</dbReference>
<organism evidence="8 9">
    <name type="scientific">Ranatra chinensis</name>
    <dbReference type="NCBI Taxonomy" id="642074"/>
    <lineage>
        <taxon>Eukaryota</taxon>
        <taxon>Metazoa</taxon>
        <taxon>Ecdysozoa</taxon>
        <taxon>Arthropoda</taxon>
        <taxon>Hexapoda</taxon>
        <taxon>Insecta</taxon>
        <taxon>Pterygota</taxon>
        <taxon>Neoptera</taxon>
        <taxon>Paraneoptera</taxon>
        <taxon>Hemiptera</taxon>
        <taxon>Heteroptera</taxon>
        <taxon>Panheteroptera</taxon>
        <taxon>Nepomorpha</taxon>
        <taxon>Nepidae</taxon>
        <taxon>Ranatrinae</taxon>
        <taxon>Ranatra</taxon>
    </lineage>
</organism>
<dbReference type="InterPro" id="IPR033121">
    <property type="entry name" value="PEPTIDASE_A1"/>
</dbReference>
<dbReference type="Proteomes" id="UP001558652">
    <property type="component" value="Unassembled WGS sequence"/>
</dbReference>
<name>A0ABD0YJ92_9HEMI</name>
<feature type="domain" description="Peptidase A1" evidence="7">
    <location>
        <begin position="43"/>
        <end position="289"/>
    </location>
</feature>
<dbReference type="AlphaFoldDB" id="A0ABD0YJ92"/>